<dbReference type="AlphaFoldDB" id="A0A5B7JP60"/>
<dbReference type="Proteomes" id="UP000324222">
    <property type="component" value="Unassembled WGS sequence"/>
</dbReference>
<comment type="caution">
    <text evidence="1">The sequence shown here is derived from an EMBL/GenBank/DDBJ whole genome shotgun (WGS) entry which is preliminary data.</text>
</comment>
<organism evidence="1 2">
    <name type="scientific">Portunus trituberculatus</name>
    <name type="common">Swimming crab</name>
    <name type="synonym">Neptunus trituberculatus</name>
    <dbReference type="NCBI Taxonomy" id="210409"/>
    <lineage>
        <taxon>Eukaryota</taxon>
        <taxon>Metazoa</taxon>
        <taxon>Ecdysozoa</taxon>
        <taxon>Arthropoda</taxon>
        <taxon>Crustacea</taxon>
        <taxon>Multicrustacea</taxon>
        <taxon>Malacostraca</taxon>
        <taxon>Eumalacostraca</taxon>
        <taxon>Eucarida</taxon>
        <taxon>Decapoda</taxon>
        <taxon>Pleocyemata</taxon>
        <taxon>Brachyura</taxon>
        <taxon>Eubrachyura</taxon>
        <taxon>Portunoidea</taxon>
        <taxon>Portunidae</taxon>
        <taxon>Portuninae</taxon>
        <taxon>Portunus</taxon>
    </lineage>
</organism>
<sequence>MYFESFSSPLRFSAVLFLLLFLLLRAPGWIFPLCSGACRGVRFVKGGRGGGLEWK</sequence>
<evidence type="ECO:0000313" key="1">
    <source>
        <dbReference type="EMBL" id="MPC94134.1"/>
    </source>
</evidence>
<keyword evidence="2" id="KW-1185">Reference proteome</keyword>
<accession>A0A5B7JP60</accession>
<dbReference type="EMBL" id="VSRR010097404">
    <property type="protein sequence ID" value="MPC94134.1"/>
    <property type="molecule type" value="Genomic_DNA"/>
</dbReference>
<reference evidence="1 2" key="1">
    <citation type="submission" date="2019-05" db="EMBL/GenBank/DDBJ databases">
        <title>Another draft genome of Portunus trituberculatus and its Hox gene families provides insights of decapod evolution.</title>
        <authorList>
            <person name="Jeong J.-H."/>
            <person name="Song I."/>
            <person name="Kim S."/>
            <person name="Choi T."/>
            <person name="Kim D."/>
            <person name="Ryu S."/>
            <person name="Kim W."/>
        </authorList>
    </citation>
    <scope>NUCLEOTIDE SEQUENCE [LARGE SCALE GENOMIC DNA]</scope>
    <source>
        <tissue evidence="1">Muscle</tissue>
    </source>
</reference>
<gene>
    <name evidence="1" type="ORF">E2C01_089286</name>
</gene>
<protein>
    <submittedName>
        <fullName evidence="1">Uncharacterized protein</fullName>
    </submittedName>
</protein>
<proteinExistence type="predicted"/>
<name>A0A5B7JP60_PORTR</name>
<evidence type="ECO:0000313" key="2">
    <source>
        <dbReference type="Proteomes" id="UP000324222"/>
    </source>
</evidence>